<reference evidence="2 3" key="1">
    <citation type="submission" date="2020-02" db="EMBL/GenBank/DDBJ databases">
        <title>Genome sequences of Thiorhodococcus mannitoliphagus and Thiorhodococcus minor, purple sulfur photosynthetic bacteria in the gammaproteobacterial family, Chromatiaceae.</title>
        <authorList>
            <person name="Aviles F.A."/>
            <person name="Meyer T.E."/>
            <person name="Kyndt J.A."/>
        </authorList>
    </citation>
    <scope>NUCLEOTIDE SEQUENCE [LARGE SCALE GENOMIC DNA]</scope>
    <source>
        <strain evidence="2 3">DSM 11518</strain>
    </source>
</reference>
<dbReference type="InterPro" id="IPR037165">
    <property type="entry name" value="AldOxase/xan_DH_Mopterin-bd_sf"/>
</dbReference>
<comment type="caution">
    <text evidence="2">The sequence shown here is derived from an EMBL/GenBank/DDBJ whole genome shotgun (WGS) entry which is preliminary data.</text>
</comment>
<dbReference type="PANTHER" id="PTHR47495:SF2">
    <property type="entry name" value="ALDEHYDE DEHYDROGENASE"/>
    <property type="match status" value="1"/>
</dbReference>
<dbReference type="Gene3D" id="3.90.1170.50">
    <property type="entry name" value="Aldehyde oxidase/xanthine dehydrogenase, a/b hammerhead"/>
    <property type="match status" value="1"/>
</dbReference>
<evidence type="ECO:0000313" key="3">
    <source>
        <dbReference type="Proteomes" id="UP000483379"/>
    </source>
</evidence>
<dbReference type="InterPro" id="IPR052516">
    <property type="entry name" value="N-heterocyclic_Hydroxylase"/>
</dbReference>
<dbReference type="PIRSF" id="PIRSF036389">
    <property type="entry name" value="IOR_B"/>
    <property type="match status" value="1"/>
</dbReference>
<dbReference type="InterPro" id="IPR012368">
    <property type="entry name" value="OxRdtase_Mopterin-bd_su_IorB"/>
</dbReference>
<dbReference type="RefSeq" id="WP_164451730.1">
    <property type="nucleotide sequence ID" value="NZ_JAAIJQ010000013.1"/>
</dbReference>
<dbReference type="InterPro" id="IPR006311">
    <property type="entry name" value="TAT_signal"/>
</dbReference>
<dbReference type="Proteomes" id="UP000483379">
    <property type="component" value="Unassembled WGS sequence"/>
</dbReference>
<keyword evidence="3" id="KW-1185">Reference proteome</keyword>
<dbReference type="EMBL" id="JAAIJQ010000013">
    <property type="protein sequence ID" value="NEV61472.1"/>
    <property type="molecule type" value="Genomic_DNA"/>
</dbReference>
<dbReference type="Pfam" id="PF02738">
    <property type="entry name" value="MoCoBD_1"/>
    <property type="match status" value="1"/>
</dbReference>
<dbReference type="InterPro" id="IPR046867">
    <property type="entry name" value="AldOxase/xan_DH_MoCoBD2"/>
</dbReference>
<dbReference type="PROSITE" id="PS51318">
    <property type="entry name" value="TAT"/>
    <property type="match status" value="1"/>
</dbReference>
<dbReference type="SMART" id="SM01008">
    <property type="entry name" value="Ald_Xan_dh_C"/>
    <property type="match status" value="1"/>
</dbReference>
<evidence type="ECO:0000313" key="2">
    <source>
        <dbReference type="EMBL" id="NEV61472.1"/>
    </source>
</evidence>
<name>A0A6M0JV99_9GAMM</name>
<dbReference type="GO" id="GO:0016491">
    <property type="term" value="F:oxidoreductase activity"/>
    <property type="evidence" value="ECO:0007669"/>
    <property type="project" value="InterPro"/>
</dbReference>
<protein>
    <submittedName>
        <fullName evidence="2">Xanthine dehydrogenase family protein molybdopterin-binding subunit</fullName>
    </submittedName>
</protein>
<proteinExistence type="predicted"/>
<dbReference type="Pfam" id="PF20256">
    <property type="entry name" value="MoCoBD_2"/>
    <property type="match status" value="2"/>
</dbReference>
<organism evidence="2 3">
    <name type="scientific">Thiorhodococcus minor</name>
    <dbReference type="NCBI Taxonomy" id="57489"/>
    <lineage>
        <taxon>Bacteria</taxon>
        <taxon>Pseudomonadati</taxon>
        <taxon>Pseudomonadota</taxon>
        <taxon>Gammaproteobacteria</taxon>
        <taxon>Chromatiales</taxon>
        <taxon>Chromatiaceae</taxon>
        <taxon>Thiorhodococcus</taxon>
    </lineage>
</organism>
<gene>
    <name evidence="2" type="ORF">G3446_06110</name>
</gene>
<dbReference type="SUPFAM" id="SSF56003">
    <property type="entry name" value="Molybdenum cofactor-binding domain"/>
    <property type="match status" value="2"/>
</dbReference>
<dbReference type="InterPro" id="IPR000674">
    <property type="entry name" value="Ald_Oxase/Xan_DH_a/b"/>
</dbReference>
<sequence>MADAKHGPGMTRRALLKVGLAAGGGLALGVWLSADAETRPAASAATEVEPNAWIRLLADGRIELMLARSEMGQGVMTALPMLIAEELEVGLDQVEVVAAPVAPAYENALLGEQATGQSTSVRDGWLKLREAGAVARTLLIQAAASVWQVQVSECRAHRGSVHHSDGIRRLSYGALVEVAAGLEPDTRVALKSPESWQLIGTSPQRLDVPAKVLGRADFGLDIRLPGLRFATIYRCPVLGAWVQGWRDAAALEVPGVRDVFAVHSGIAVLADSTWAALEGREKLEVSCRPSGNRRLETPRIEARLQIGLKGRSAVARKHGNVSRALAKAAQEIEAVYQVGFQPHVCMEPMTCTAEVRADACVLHVPTQAQEAARALACQITGLEPERVRVHTTFVGGGYGRRLEQDFVADAVELSQAARCPVQLIWTREDDFRHDDFRPMTLHRLRGGVDDQGRVRAWFHRVVGPSVLARVAPERIRDGIDDAMVEGAADIPYAIPAARVEYRRADTPAPIGLWRGGGYTHNSFAVECFLDELAGLAGQDPIAMRRQLLAESPRQLKLLDHVEGRFAWGEEPPAGRARGLALVSAFGSHIAQVAEVSIQDASVRVHRVQCAVDCGSVVHPEIVRSQILSGIAFGLTAALKGEITFTDGQVDQLGFDTYPLLRFDEMPEVAVDILPSVAEPGGVSGLAVPGIGPAVANAVRVLTGQPIRALPIRLPPS</sequence>
<feature type="domain" description="Aldehyde oxidase/xanthine dehydrogenase a/b hammerhead" evidence="1">
    <location>
        <begin position="213"/>
        <end position="291"/>
    </location>
</feature>
<evidence type="ECO:0000259" key="1">
    <source>
        <dbReference type="SMART" id="SM01008"/>
    </source>
</evidence>
<accession>A0A6M0JV99</accession>
<dbReference type="Gene3D" id="3.30.365.10">
    <property type="entry name" value="Aldehyde oxidase/xanthine dehydrogenase, molybdopterin binding domain"/>
    <property type="match status" value="4"/>
</dbReference>
<dbReference type="PANTHER" id="PTHR47495">
    <property type="entry name" value="ALDEHYDE DEHYDROGENASE"/>
    <property type="match status" value="1"/>
</dbReference>
<dbReference type="AlphaFoldDB" id="A0A6M0JV99"/>
<dbReference type="InterPro" id="IPR008274">
    <property type="entry name" value="AldOxase/xan_DH_MoCoBD1"/>
</dbReference>